<dbReference type="PANTHER" id="PTHR12526">
    <property type="entry name" value="GLYCOSYLTRANSFERASE"/>
    <property type="match status" value="1"/>
</dbReference>
<dbReference type="SUPFAM" id="SSF53756">
    <property type="entry name" value="UDP-Glycosyltransferase/glycogen phosphorylase"/>
    <property type="match status" value="1"/>
</dbReference>
<reference evidence="3" key="1">
    <citation type="journal article" date="2021" name="ISME J.">
        <title>Genomic evolution of the class Acidithiobacillia: deep-branching Proteobacteria living in extreme acidic conditions.</title>
        <authorList>
            <person name="Moya-Beltran A."/>
            <person name="Beard S."/>
            <person name="Rojas-Villalobos C."/>
            <person name="Issotta F."/>
            <person name="Gallardo Y."/>
            <person name="Ulloa R."/>
            <person name="Giaveno A."/>
            <person name="Degli Esposti M."/>
            <person name="Johnson D.B."/>
            <person name="Quatrini R."/>
        </authorList>
    </citation>
    <scope>NUCLEOTIDE SEQUENCE</scope>
    <source>
        <strain evidence="3">VAN18-1</strain>
    </source>
</reference>
<organism evidence="3 4">
    <name type="scientific">Igneacidithiobacillus copahuensis</name>
    <dbReference type="NCBI Taxonomy" id="2724909"/>
    <lineage>
        <taxon>Bacteria</taxon>
        <taxon>Pseudomonadati</taxon>
        <taxon>Pseudomonadota</taxon>
        <taxon>Acidithiobacillia</taxon>
        <taxon>Acidithiobacillales</taxon>
        <taxon>Acidithiobacillaceae</taxon>
        <taxon>Igneacidithiobacillus</taxon>
    </lineage>
</organism>
<gene>
    <name evidence="3" type="ORF">HFQ13_01755</name>
</gene>
<dbReference type="Pfam" id="PF13477">
    <property type="entry name" value="Glyco_trans_4_2"/>
    <property type="match status" value="1"/>
</dbReference>
<dbReference type="Gene3D" id="3.40.50.2000">
    <property type="entry name" value="Glycogen Phosphorylase B"/>
    <property type="match status" value="2"/>
</dbReference>
<comment type="caution">
    <text evidence="3">The sequence shown here is derived from an EMBL/GenBank/DDBJ whole genome shotgun (WGS) entry which is preliminary data.</text>
</comment>
<feature type="domain" description="Glycosyltransferase 2-like" evidence="1">
    <location>
        <begin position="403"/>
        <end position="569"/>
    </location>
</feature>
<dbReference type="Pfam" id="PF13692">
    <property type="entry name" value="Glyco_trans_1_4"/>
    <property type="match status" value="1"/>
</dbReference>
<accession>A0AAE3CIP5</accession>
<dbReference type="AlphaFoldDB" id="A0AAE3CIP5"/>
<dbReference type="InterPro" id="IPR029044">
    <property type="entry name" value="Nucleotide-diphossugar_trans"/>
</dbReference>
<evidence type="ECO:0000313" key="3">
    <source>
        <dbReference type="EMBL" id="MBU2786951.1"/>
    </source>
</evidence>
<feature type="domain" description="Glycosyltransferase subfamily 4-like N-terminal" evidence="2">
    <location>
        <begin position="5"/>
        <end position="140"/>
    </location>
</feature>
<keyword evidence="4" id="KW-1185">Reference proteome</keyword>
<sequence length="687" mass="77578">MKLILFCVSDRFFLSHFLDRAKHAQHAGYRVSIVAPETGLADQIRQLGFEFCSLDLSRHNINPLPELRSILQLRTIYRAQRPNLVWQIGIKPIVLGTLAVILGSPASKIVNAPVGLGYVFAGEDWKARLIRPLLRQALRRLLNPRGSVVVFENQEDLHELEKMGALRKGSGVVIKGAGVDLQQFPLRPEPVDATLTVLLAARMIEEKGIRIYVETARLLRERGRPYRFLLAGGVDHEHSAEIPEADLQAWSEQGVVEWLGDQRYMSSLLGHCHLFCLPTWHREGIPKVLLEAMATGRAIVTTDVVGCRELIQHKKNGWLVPPKDPVALADAIEQLLEHPQLRRRLASAAHKDAEREYASEIVCRKTLQIFISLVPVPKKTSSHELKRLARHRSGMPDGKILCVIPSYNGCLDLQRLLDSLAVQDLPHEVLVIDSSSTDGTREMLHACFPDVRVQVIAQKNFGHGKTRQMAFAENPGYAFYVYLTQDAYFYDEDSLRILIRGLQDQKIGAVCGRQVPHPNATVFAAFSRHFNYPPVEQKRCLQDRERLGIKTPYLSDSCSAYRAQALAEIGGFPENVRVSEDLYVGAKMLLAGWCIGYPAAPICYHSHNYTFKQEYRRYRDIGEFHGQQRWIAEAFGGAGGEGLRYARSELAYLGLRRFWLWPTSVVRNMLKFLAFQYGHALGAKARE</sequence>
<evidence type="ECO:0000313" key="4">
    <source>
        <dbReference type="Proteomes" id="UP001197378"/>
    </source>
</evidence>
<dbReference type="GO" id="GO:0016757">
    <property type="term" value="F:glycosyltransferase activity"/>
    <property type="evidence" value="ECO:0007669"/>
    <property type="project" value="UniProtKB-ARBA"/>
</dbReference>
<dbReference type="InterPro" id="IPR001173">
    <property type="entry name" value="Glyco_trans_2-like"/>
</dbReference>
<dbReference type="SUPFAM" id="SSF53448">
    <property type="entry name" value="Nucleotide-diphospho-sugar transferases"/>
    <property type="match status" value="1"/>
</dbReference>
<dbReference type="CDD" id="cd00761">
    <property type="entry name" value="Glyco_tranf_GTA_type"/>
    <property type="match status" value="1"/>
</dbReference>
<dbReference type="CDD" id="cd03808">
    <property type="entry name" value="GT4_CapM-like"/>
    <property type="match status" value="1"/>
</dbReference>
<dbReference type="InterPro" id="IPR028098">
    <property type="entry name" value="Glyco_trans_4-like_N"/>
</dbReference>
<dbReference type="PANTHER" id="PTHR12526:SF638">
    <property type="entry name" value="SPORE COAT PROTEIN SA"/>
    <property type="match status" value="1"/>
</dbReference>
<proteinExistence type="predicted"/>
<evidence type="ECO:0000259" key="1">
    <source>
        <dbReference type="Pfam" id="PF00535"/>
    </source>
</evidence>
<name>A0AAE3CIP5_9PROT</name>
<dbReference type="Proteomes" id="UP001197378">
    <property type="component" value="Unassembled WGS sequence"/>
</dbReference>
<dbReference type="Pfam" id="PF00535">
    <property type="entry name" value="Glycos_transf_2"/>
    <property type="match status" value="1"/>
</dbReference>
<protein>
    <submittedName>
        <fullName evidence="3">Glycosyltransferase</fullName>
    </submittedName>
</protein>
<dbReference type="Gene3D" id="3.90.550.10">
    <property type="entry name" value="Spore Coat Polysaccharide Biosynthesis Protein SpsA, Chain A"/>
    <property type="match status" value="1"/>
</dbReference>
<dbReference type="EMBL" id="JAAXYO010000029">
    <property type="protein sequence ID" value="MBU2786951.1"/>
    <property type="molecule type" value="Genomic_DNA"/>
</dbReference>
<evidence type="ECO:0000259" key="2">
    <source>
        <dbReference type="Pfam" id="PF13477"/>
    </source>
</evidence>
<dbReference type="RefSeq" id="WP_215885341.1">
    <property type="nucleotide sequence ID" value="NZ_JAAXYO010000029.1"/>
</dbReference>